<dbReference type="EMBL" id="BAAAMY010000005">
    <property type="protein sequence ID" value="GAA1920384.1"/>
    <property type="molecule type" value="Genomic_DNA"/>
</dbReference>
<evidence type="ECO:0000256" key="1">
    <source>
        <dbReference type="SAM" id="MobiDB-lite"/>
    </source>
</evidence>
<reference evidence="2 3" key="1">
    <citation type="journal article" date="2019" name="Int. J. Syst. Evol. Microbiol.">
        <title>The Global Catalogue of Microorganisms (GCM) 10K type strain sequencing project: providing services to taxonomists for standard genome sequencing and annotation.</title>
        <authorList>
            <consortium name="The Broad Institute Genomics Platform"/>
            <consortium name="The Broad Institute Genome Sequencing Center for Infectious Disease"/>
            <person name="Wu L."/>
            <person name="Ma J."/>
        </authorList>
    </citation>
    <scope>NUCLEOTIDE SEQUENCE [LARGE SCALE GENOMIC DNA]</scope>
    <source>
        <strain evidence="2 3">JCM 14046</strain>
    </source>
</reference>
<gene>
    <name evidence="2" type="ORF">GCM10009737_22390</name>
</gene>
<evidence type="ECO:0008006" key="4">
    <source>
        <dbReference type="Google" id="ProtNLM"/>
    </source>
</evidence>
<protein>
    <recommendedName>
        <fullName evidence="4">DUF3000 domain-containing protein</fullName>
    </recommendedName>
</protein>
<proteinExistence type="predicted"/>
<sequence length="264" mass="27571">MYQTGVWEGSSPRQAARKGLSARRGSGVPAGVLTATILAGQAAWRGGGRGRPTYCEPMVVGHEPRPGTGAGPSHAGFPEVFATAVADMRAAVLRPEVACEQMPAPQRIAPYASALSGDVVVDGEDVGTGRLVLLHDPAGNDAWDGTFRCVGYVRAELEPEQASDPMLAEVAWTWLTEALAAHEASYHAASGTVTCVTSHSFGGMADEDPSAQVEIRASWTPDPAQVGRHVEAWGELLCTAAGLPPVPDGVSVMPSRRGQRGPVR</sequence>
<organism evidence="2 3">
    <name type="scientific">Nocardioides lentus</name>
    <dbReference type="NCBI Taxonomy" id="338077"/>
    <lineage>
        <taxon>Bacteria</taxon>
        <taxon>Bacillati</taxon>
        <taxon>Actinomycetota</taxon>
        <taxon>Actinomycetes</taxon>
        <taxon>Propionibacteriales</taxon>
        <taxon>Nocardioidaceae</taxon>
        <taxon>Nocardioides</taxon>
    </lineage>
</organism>
<dbReference type="InterPro" id="IPR021555">
    <property type="entry name" value="DUF3000"/>
</dbReference>
<evidence type="ECO:0000313" key="2">
    <source>
        <dbReference type="EMBL" id="GAA1920384.1"/>
    </source>
</evidence>
<comment type="caution">
    <text evidence="2">The sequence shown here is derived from an EMBL/GenBank/DDBJ whole genome shotgun (WGS) entry which is preliminary data.</text>
</comment>
<dbReference type="Proteomes" id="UP001501612">
    <property type="component" value="Unassembled WGS sequence"/>
</dbReference>
<dbReference type="Pfam" id="PF11452">
    <property type="entry name" value="DUF3000"/>
    <property type="match status" value="1"/>
</dbReference>
<accession>A0ABN2PHD1</accession>
<feature type="region of interest" description="Disordered" evidence="1">
    <location>
        <begin position="1"/>
        <end position="27"/>
    </location>
</feature>
<evidence type="ECO:0000313" key="3">
    <source>
        <dbReference type="Proteomes" id="UP001501612"/>
    </source>
</evidence>
<keyword evidence="3" id="KW-1185">Reference proteome</keyword>
<name>A0ABN2PHD1_9ACTN</name>